<sequence>MTQAQFLFLLAFSVVNVVIAATVVIMVREARRIDGGGYWNREIFKRLGRLPTERSEANRMAFYTHRITGIAIFAFLVLHIVDVSLFAVSSSLYDDVHELYGSPVMRVFECGLLFALLFHALNGLRLVAIDVWDVGAKVATRLLTGVVATTLVVALAGSIVILKPVIA</sequence>
<dbReference type="InterPro" id="IPR039023">
    <property type="entry name" value="SdhC_prok"/>
</dbReference>
<keyword evidence="9 10" id="KW-0472">Membrane</keyword>
<keyword evidence="11" id="KW-0614">Plasmid</keyword>
<evidence type="ECO:0000256" key="10">
    <source>
        <dbReference type="SAM" id="Phobius"/>
    </source>
</evidence>
<keyword evidence="6" id="KW-0479">Metal-binding</keyword>
<organism evidence="11 12">
    <name type="scientific">Rhodococcus jostii (strain RHA1)</name>
    <dbReference type="NCBI Taxonomy" id="101510"/>
    <lineage>
        <taxon>Bacteria</taxon>
        <taxon>Bacillati</taxon>
        <taxon>Actinomycetota</taxon>
        <taxon>Actinomycetes</taxon>
        <taxon>Mycobacteriales</taxon>
        <taxon>Nocardiaceae</taxon>
        <taxon>Rhodococcus</taxon>
    </lineage>
</organism>
<evidence type="ECO:0000313" key="12">
    <source>
        <dbReference type="Proteomes" id="UP000008710"/>
    </source>
</evidence>
<comment type="similarity">
    <text evidence="3">Belongs to the cytochrome b560 family.</text>
</comment>
<evidence type="ECO:0000256" key="2">
    <source>
        <dbReference type="ARBA" id="ARBA00004370"/>
    </source>
</evidence>
<dbReference type="PANTHER" id="PTHR41910">
    <property type="entry name" value="SUCCINATE DEHYDROGENASE 2 MEMBRANE SUBUNIT SDHC"/>
    <property type="match status" value="1"/>
</dbReference>
<evidence type="ECO:0000256" key="7">
    <source>
        <dbReference type="ARBA" id="ARBA00022989"/>
    </source>
</evidence>
<dbReference type="EC" id="1.3.99.1" evidence="11"/>
<dbReference type="HOGENOM" id="CLU_1593267_0_0_11"/>
<keyword evidence="11" id="KW-0560">Oxidoreductase</keyword>
<comment type="cofactor">
    <cofactor evidence="1">
        <name>heme</name>
        <dbReference type="ChEBI" id="CHEBI:30413"/>
    </cofactor>
</comment>
<dbReference type="Pfam" id="PF01127">
    <property type="entry name" value="Sdh_cyt"/>
    <property type="match status" value="1"/>
</dbReference>
<dbReference type="GO" id="GO:0006099">
    <property type="term" value="P:tricarboxylic acid cycle"/>
    <property type="evidence" value="ECO:0007669"/>
    <property type="project" value="InterPro"/>
</dbReference>
<evidence type="ECO:0000256" key="6">
    <source>
        <dbReference type="ARBA" id="ARBA00022723"/>
    </source>
</evidence>
<dbReference type="AlphaFoldDB" id="Q0RXW6"/>
<comment type="subcellular location">
    <subcellularLocation>
        <location evidence="2">Membrane</location>
    </subcellularLocation>
</comment>
<dbReference type="GO" id="GO:0016020">
    <property type="term" value="C:membrane"/>
    <property type="evidence" value="ECO:0007669"/>
    <property type="project" value="UniProtKB-SubCell"/>
</dbReference>
<evidence type="ECO:0000256" key="3">
    <source>
        <dbReference type="ARBA" id="ARBA00007244"/>
    </source>
</evidence>
<feature type="transmembrane region" description="Helical" evidence="10">
    <location>
        <begin position="6"/>
        <end position="27"/>
    </location>
</feature>
<keyword evidence="7 10" id="KW-1133">Transmembrane helix</keyword>
<dbReference type="InterPro" id="IPR014314">
    <property type="entry name" value="Succ_DH_cytb556"/>
</dbReference>
<dbReference type="SUPFAM" id="SSF81343">
    <property type="entry name" value="Fumarate reductase respiratory complex transmembrane subunits"/>
    <property type="match status" value="1"/>
</dbReference>
<dbReference type="InterPro" id="IPR034804">
    <property type="entry name" value="SQR/QFR_C/D"/>
</dbReference>
<dbReference type="EMBL" id="CP000432">
    <property type="protein sequence ID" value="ABG99870.1"/>
    <property type="molecule type" value="Genomic_DNA"/>
</dbReference>
<dbReference type="GO" id="GO:0046872">
    <property type="term" value="F:metal ion binding"/>
    <property type="evidence" value="ECO:0007669"/>
    <property type="project" value="UniProtKB-KW"/>
</dbReference>
<evidence type="ECO:0000256" key="9">
    <source>
        <dbReference type="ARBA" id="ARBA00023136"/>
    </source>
</evidence>
<evidence type="ECO:0000256" key="4">
    <source>
        <dbReference type="ARBA" id="ARBA00022617"/>
    </source>
</evidence>
<reference evidence="12" key="1">
    <citation type="journal article" date="2006" name="Proc. Natl. Acad. Sci. U.S.A.">
        <title>The complete genome of Rhodococcus sp. RHA1 provides insights into a catabolic powerhouse.</title>
        <authorList>
            <person name="McLeod M.P."/>
            <person name="Warren R.L."/>
            <person name="Hsiao W.W.L."/>
            <person name="Araki N."/>
            <person name="Myhre M."/>
            <person name="Fernandes C."/>
            <person name="Miyazawa D."/>
            <person name="Wong W."/>
            <person name="Lillquist A.L."/>
            <person name="Wang D."/>
            <person name="Dosanjh M."/>
            <person name="Hara H."/>
            <person name="Petrescu A."/>
            <person name="Morin R.D."/>
            <person name="Yang G."/>
            <person name="Stott J.M."/>
            <person name="Schein J.E."/>
            <person name="Shin H."/>
            <person name="Smailus D."/>
            <person name="Siddiqui A.S."/>
            <person name="Marra M.A."/>
            <person name="Jones S.J.M."/>
            <person name="Holt R."/>
            <person name="Brinkman F.S.L."/>
            <person name="Miyauchi K."/>
            <person name="Fukuda M."/>
            <person name="Davies J.E."/>
            <person name="Mohn W.W."/>
            <person name="Eltis L.D."/>
        </authorList>
    </citation>
    <scope>NUCLEOTIDE SEQUENCE [LARGE SCALE GENOMIC DNA]</scope>
    <source>
        <strain evidence="12">RHA1</strain>
    </source>
</reference>
<feature type="transmembrane region" description="Helical" evidence="10">
    <location>
        <begin position="142"/>
        <end position="162"/>
    </location>
</feature>
<dbReference type="NCBIfam" id="TIGR02970">
    <property type="entry name" value="succ_dehyd_cytB"/>
    <property type="match status" value="1"/>
</dbReference>
<evidence type="ECO:0000256" key="8">
    <source>
        <dbReference type="ARBA" id="ARBA00023004"/>
    </source>
</evidence>
<evidence type="ECO:0000256" key="1">
    <source>
        <dbReference type="ARBA" id="ARBA00001971"/>
    </source>
</evidence>
<dbReference type="GO" id="GO:0016491">
    <property type="term" value="F:oxidoreductase activity"/>
    <property type="evidence" value="ECO:0007669"/>
    <property type="project" value="UniProtKB-KW"/>
</dbReference>
<keyword evidence="5 10" id="KW-0812">Transmembrane</keyword>
<accession>Q0RXW6</accession>
<dbReference type="PANTHER" id="PTHR41910:SF1">
    <property type="entry name" value="SUCCINATE DEHYDROGENASE HYDROPHOBIC MEMBRANE ANCHOR SUBUNIT"/>
    <property type="match status" value="1"/>
</dbReference>
<evidence type="ECO:0000313" key="11">
    <source>
        <dbReference type="EMBL" id="ABG99870.1"/>
    </source>
</evidence>
<feature type="transmembrane region" description="Helical" evidence="10">
    <location>
        <begin position="100"/>
        <end position="121"/>
    </location>
</feature>
<protein>
    <submittedName>
        <fullName evidence="11">Succinate dehydrogenase cytochrome b subunit</fullName>
        <ecNumber evidence="11">1.3.99.1</ecNumber>
    </submittedName>
</protein>
<dbReference type="Gene3D" id="1.20.1300.10">
    <property type="entry name" value="Fumarate reductase/succinate dehydrogenase, transmembrane subunit"/>
    <property type="match status" value="1"/>
</dbReference>
<keyword evidence="4" id="KW-0349">Heme</keyword>
<geneLocation type="plasmid" evidence="11 12">
    <name>pRHL1</name>
</geneLocation>
<gene>
    <name evidence="11" type="primary">sdhC</name>
    <name evidence="11" type="ordered locus">RHA1_ro08826</name>
</gene>
<dbReference type="Proteomes" id="UP000008710">
    <property type="component" value="Plasmid pRHL1"/>
</dbReference>
<keyword evidence="8" id="KW-0408">Iron</keyword>
<name>Q0RXW6_RHOJR</name>
<dbReference type="GO" id="GO:0009055">
    <property type="term" value="F:electron transfer activity"/>
    <property type="evidence" value="ECO:0007669"/>
    <property type="project" value="InterPro"/>
</dbReference>
<dbReference type="InterPro" id="IPR000701">
    <property type="entry name" value="SuccDH_FuR_B_TM-su"/>
</dbReference>
<evidence type="ECO:0000256" key="5">
    <source>
        <dbReference type="ARBA" id="ARBA00022692"/>
    </source>
</evidence>
<proteinExistence type="inferred from homology"/>
<feature type="transmembrane region" description="Helical" evidence="10">
    <location>
        <begin position="67"/>
        <end position="88"/>
    </location>
</feature>
<dbReference type="KEGG" id="rha:RHA1_ro08826"/>